<proteinExistence type="predicted"/>
<name>A0A409WG49_PSICY</name>
<dbReference type="SUPFAM" id="SSF55729">
    <property type="entry name" value="Acyl-CoA N-acyltransferases (Nat)"/>
    <property type="match status" value="1"/>
</dbReference>
<dbReference type="Gene3D" id="1.20.1530.20">
    <property type="match status" value="1"/>
</dbReference>
<feature type="transmembrane region" description="Helical" evidence="11">
    <location>
        <begin position="248"/>
        <end position="266"/>
    </location>
</feature>
<keyword evidence="3" id="KW-0050">Antiport</keyword>
<feature type="compositionally biased region" description="Low complexity" evidence="10">
    <location>
        <begin position="467"/>
        <end position="477"/>
    </location>
</feature>
<feature type="transmembrane region" description="Helical" evidence="11">
    <location>
        <begin position="272"/>
        <end position="296"/>
    </location>
</feature>
<feature type="compositionally biased region" description="Basic and acidic residues" evidence="10">
    <location>
        <begin position="593"/>
        <end position="604"/>
    </location>
</feature>
<dbReference type="CDD" id="cd04301">
    <property type="entry name" value="NAT_SF"/>
    <property type="match status" value="1"/>
</dbReference>
<dbReference type="AlphaFoldDB" id="A0A409WG49"/>
<feature type="transmembrane region" description="Helical" evidence="11">
    <location>
        <begin position="424"/>
        <end position="442"/>
    </location>
</feature>
<feature type="transmembrane region" description="Helical" evidence="11">
    <location>
        <begin position="717"/>
        <end position="739"/>
    </location>
</feature>
<dbReference type="InParanoid" id="A0A409WG49"/>
<accession>A0A409WG49</accession>
<sequence>MFTTARLRLRGSMPSDAENLLALYNDERVAPWITEGYIVPKHATYLETINAFIASCILSCVVEETETGDFVGLSSFVGQGEAKNRNAIMCIALMPRHWSKGYGAEVMSFLIDYAFHDMNMHRVSLTVFEGNERAMELYRRLLSSWMMSLPSHTQVSYETPSLPVLLSLSAYLYLLSFTSALFETATNAPLLGPLLTGILLGPSVAGLLTPAIQQSFIDLGYIGLLLIVFEAGLSTHLPLLLRNAGISCAAALTGILLPIALSMALLRGAYSYTVLQAFAAGAALCSTSLGTTLALLTPALRRTRVGSVLMCAALLDDVVGLVVAGIIPGLADAQAGVRWETIVRPVLVSVAFAVGTPLLAWVLRKGLLRIDLRGDSWKMQTGTHTAPRWRVLGLVYGTRTQLFCIVLTLSAFVAGTKYAGTSELFGAYLAGAFLAYIFTWTGPGHSPGTSDLDPDPSSQSTVSPAEPSTSSPITPGTIPTFVPSVIDDDENPHNAPLEAFNTHLLPILSPLLGPIFFASIGAALPVGTLFTIRNNSNDTKRGGEGSHSVVWRGIVYSVLMVLAKMGVGVWMFAWPEPAGGGRGERGVVVHDSLRDESGRGRDYSRPPLPPLPSLSRSGLDLKPSAASAVEGTAGHGAGQLAQFALSGRQRQNEKANPDEPTRKRAAALLGLAMVARGEIALIIAQLARPLLVGSGDSFDGTVDGGRGNAITMDEEPFAVVIWAILISTVGGALGVGVLLGSWKRRDGGGGSGGSVG</sequence>
<feature type="transmembrane region" description="Helical" evidence="11">
    <location>
        <begin position="342"/>
        <end position="363"/>
    </location>
</feature>
<dbReference type="GO" id="GO:0015297">
    <property type="term" value="F:antiporter activity"/>
    <property type="evidence" value="ECO:0007669"/>
    <property type="project" value="UniProtKB-KW"/>
</dbReference>
<dbReference type="PROSITE" id="PS51186">
    <property type="entry name" value="GNAT"/>
    <property type="match status" value="1"/>
</dbReference>
<evidence type="ECO:0000259" key="12">
    <source>
        <dbReference type="PROSITE" id="PS51186"/>
    </source>
</evidence>
<keyword evidence="7" id="KW-0406">Ion transport</keyword>
<evidence type="ECO:0000256" key="1">
    <source>
        <dbReference type="ARBA" id="ARBA00004141"/>
    </source>
</evidence>
<evidence type="ECO:0000256" key="11">
    <source>
        <dbReference type="SAM" id="Phobius"/>
    </source>
</evidence>
<evidence type="ECO:0000256" key="3">
    <source>
        <dbReference type="ARBA" id="ARBA00022449"/>
    </source>
</evidence>
<evidence type="ECO:0000256" key="2">
    <source>
        <dbReference type="ARBA" id="ARBA00022448"/>
    </source>
</evidence>
<feature type="transmembrane region" description="Helical" evidence="11">
    <location>
        <begin position="511"/>
        <end position="532"/>
    </location>
</feature>
<dbReference type="GO" id="GO:0016747">
    <property type="term" value="F:acyltransferase activity, transferring groups other than amino-acyl groups"/>
    <property type="evidence" value="ECO:0007669"/>
    <property type="project" value="InterPro"/>
</dbReference>
<evidence type="ECO:0000256" key="8">
    <source>
        <dbReference type="ARBA" id="ARBA00023136"/>
    </source>
</evidence>
<evidence type="ECO:0000256" key="4">
    <source>
        <dbReference type="ARBA" id="ARBA00022692"/>
    </source>
</evidence>
<evidence type="ECO:0000313" key="13">
    <source>
        <dbReference type="EMBL" id="PPQ77475.1"/>
    </source>
</evidence>
<evidence type="ECO:0000256" key="6">
    <source>
        <dbReference type="ARBA" id="ARBA00023053"/>
    </source>
</evidence>
<dbReference type="InterPro" id="IPR000182">
    <property type="entry name" value="GNAT_dom"/>
</dbReference>
<dbReference type="EMBL" id="NHYD01003439">
    <property type="protein sequence ID" value="PPQ77475.1"/>
    <property type="molecule type" value="Genomic_DNA"/>
</dbReference>
<dbReference type="Gene3D" id="3.40.630.30">
    <property type="match status" value="1"/>
</dbReference>
<gene>
    <name evidence="13" type="ORF">CVT25_011345</name>
</gene>
<feature type="transmembrane region" description="Helical" evidence="11">
    <location>
        <begin position="308"/>
        <end position="330"/>
    </location>
</feature>
<feature type="region of interest" description="Disordered" evidence="10">
    <location>
        <begin position="593"/>
        <end position="619"/>
    </location>
</feature>
<keyword evidence="5 11" id="KW-1133">Transmembrane helix</keyword>
<protein>
    <recommendedName>
        <fullName evidence="12">N-acetyltransferase domain-containing protein</fullName>
    </recommendedName>
</protein>
<evidence type="ECO:0000256" key="9">
    <source>
        <dbReference type="ARBA" id="ARBA00023201"/>
    </source>
</evidence>
<feature type="transmembrane region" description="Helical" evidence="11">
    <location>
        <begin position="194"/>
        <end position="213"/>
    </location>
</feature>
<comment type="caution">
    <text evidence="13">The sequence shown here is derived from an EMBL/GenBank/DDBJ whole genome shotgun (WGS) entry which is preliminary data.</text>
</comment>
<evidence type="ECO:0000256" key="10">
    <source>
        <dbReference type="SAM" id="MobiDB-lite"/>
    </source>
</evidence>
<dbReference type="InterPro" id="IPR016181">
    <property type="entry name" value="Acyl_CoA_acyltransferase"/>
</dbReference>
<evidence type="ECO:0000256" key="7">
    <source>
        <dbReference type="ARBA" id="ARBA00023065"/>
    </source>
</evidence>
<keyword evidence="8 11" id="KW-0472">Membrane</keyword>
<dbReference type="PANTHER" id="PTHR43562:SF3">
    <property type="entry name" value="SODIUM ION_PROTON EXCHANGER (EUROFUNG)"/>
    <property type="match status" value="1"/>
</dbReference>
<dbReference type="GO" id="GO:1902600">
    <property type="term" value="P:proton transmembrane transport"/>
    <property type="evidence" value="ECO:0007669"/>
    <property type="project" value="InterPro"/>
</dbReference>
<organism evidence="13 14">
    <name type="scientific">Psilocybe cyanescens</name>
    <dbReference type="NCBI Taxonomy" id="93625"/>
    <lineage>
        <taxon>Eukaryota</taxon>
        <taxon>Fungi</taxon>
        <taxon>Dikarya</taxon>
        <taxon>Basidiomycota</taxon>
        <taxon>Agaricomycotina</taxon>
        <taxon>Agaricomycetes</taxon>
        <taxon>Agaricomycetidae</taxon>
        <taxon>Agaricales</taxon>
        <taxon>Agaricineae</taxon>
        <taxon>Strophariaceae</taxon>
        <taxon>Psilocybe</taxon>
    </lineage>
</organism>
<keyword evidence="9" id="KW-0739">Sodium transport</keyword>
<dbReference type="Proteomes" id="UP000283269">
    <property type="component" value="Unassembled WGS sequence"/>
</dbReference>
<feature type="transmembrane region" description="Helical" evidence="11">
    <location>
        <begin position="162"/>
        <end position="182"/>
    </location>
</feature>
<feature type="transmembrane region" description="Helical" evidence="11">
    <location>
        <begin position="219"/>
        <end position="241"/>
    </location>
</feature>
<evidence type="ECO:0000256" key="5">
    <source>
        <dbReference type="ARBA" id="ARBA00022989"/>
    </source>
</evidence>
<feature type="transmembrane region" description="Helical" evidence="11">
    <location>
        <begin position="553"/>
        <end position="573"/>
    </location>
</feature>
<feature type="domain" description="N-acetyltransferase" evidence="12">
    <location>
        <begin position="7"/>
        <end position="178"/>
    </location>
</feature>
<dbReference type="Pfam" id="PF00999">
    <property type="entry name" value="Na_H_Exchanger"/>
    <property type="match status" value="1"/>
</dbReference>
<dbReference type="GO" id="GO:0006814">
    <property type="term" value="P:sodium ion transport"/>
    <property type="evidence" value="ECO:0007669"/>
    <property type="project" value="UniProtKB-KW"/>
</dbReference>
<keyword evidence="4 11" id="KW-0812">Transmembrane</keyword>
<keyword evidence="6" id="KW-0915">Sodium</keyword>
<dbReference type="InterPro" id="IPR038770">
    <property type="entry name" value="Na+/solute_symporter_sf"/>
</dbReference>
<reference evidence="13 14" key="1">
    <citation type="journal article" date="2018" name="Evol. Lett.">
        <title>Horizontal gene cluster transfer increased hallucinogenic mushroom diversity.</title>
        <authorList>
            <person name="Reynolds H.T."/>
            <person name="Vijayakumar V."/>
            <person name="Gluck-Thaler E."/>
            <person name="Korotkin H.B."/>
            <person name="Matheny P.B."/>
            <person name="Slot J.C."/>
        </authorList>
    </citation>
    <scope>NUCLEOTIDE SEQUENCE [LARGE SCALE GENOMIC DNA]</scope>
    <source>
        <strain evidence="13 14">2631</strain>
    </source>
</reference>
<evidence type="ECO:0000313" key="14">
    <source>
        <dbReference type="Proteomes" id="UP000283269"/>
    </source>
</evidence>
<keyword evidence="14" id="KW-1185">Reference proteome</keyword>
<feature type="region of interest" description="Disordered" evidence="10">
    <location>
        <begin position="447"/>
        <end position="477"/>
    </location>
</feature>
<comment type="subcellular location">
    <subcellularLocation>
        <location evidence="1">Membrane</location>
        <topology evidence="1">Multi-pass membrane protein</topology>
    </subcellularLocation>
</comment>
<keyword evidence="2" id="KW-0813">Transport</keyword>
<dbReference type="OrthoDB" id="1288932at2759"/>
<dbReference type="GO" id="GO:0016020">
    <property type="term" value="C:membrane"/>
    <property type="evidence" value="ECO:0007669"/>
    <property type="project" value="UniProtKB-SubCell"/>
</dbReference>
<dbReference type="Pfam" id="PF13302">
    <property type="entry name" value="Acetyltransf_3"/>
    <property type="match status" value="1"/>
</dbReference>
<dbReference type="PANTHER" id="PTHR43562">
    <property type="entry name" value="NAPA-TYPE SODIUM/HYDROGEN ANTIPORTER"/>
    <property type="match status" value="1"/>
</dbReference>
<dbReference type="InterPro" id="IPR006153">
    <property type="entry name" value="Cation/H_exchanger_TM"/>
</dbReference>